<protein>
    <submittedName>
        <fullName evidence="6">Ankyrin repeat</fullName>
    </submittedName>
</protein>
<dbReference type="Gene3D" id="3.40.50.300">
    <property type="entry name" value="P-loop containing nucleotide triphosphate hydrolases"/>
    <property type="match status" value="1"/>
</dbReference>
<organism evidence="6 7">
    <name type="scientific">Fusarium heterosporum</name>
    <dbReference type="NCBI Taxonomy" id="42747"/>
    <lineage>
        <taxon>Eukaryota</taxon>
        <taxon>Fungi</taxon>
        <taxon>Dikarya</taxon>
        <taxon>Ascomycota</taxon>
        <taxon>Pezizomycotina</taxon>
        <taxon>Sordariomycetes</taxon>
        <taxon>Hypocreomycetidae</taxon>
        <taxon>Hypocreales</taxon>
        <taxon>Nectriaceae</taxon>
        <taxon>Fusarium</taxon>
        <taxon>Fusarium heterosporum species complex</taxon>
    </lineage>
</organism>
<feature type="region of interest" description="Disordered" evidence="3">
    <location>
        <begin position="180"/>
        <end position="211"/>
    </location>
</feature>
<dbReference type="SUPFAM" id="SSF48403">
    <property type="entry name" value="Ankyrin repeat"/>
    <property type="match status" value="1"/>
</dbReference>
<evidence type="ECO:0000313" key="6">
    <source>
        <dbReference type="EMBL" id="KAF5655849.1"/>
    </source>
</evidence>
<accession>A0A8H5WF29</accession>
<evidence type="ECO:0000259" key="5">
    <source>
        <dbReference type="Pfam" id="PF24883"/>
    </source>
</evidence>
<feature type="domain" description="Nephrocystin 3-like N-terminal" evidence="5">
    <location>
        <begin position="374"/>
        <end position="541"/>
    </location>
</feature>
<keyword evidence="1" id="KW-0677">Repeat</keyword>
<evidence type="ECO:0000313" key="7">
    <source>
        <dbReference type="Proteomes" id="UP000567885"/>
    </source>
</evidence>
<dbReference type="InterPro" id="IPR002110">
    <property type="entry name" value="Ankyrin_rpt"/>
</dbReference>
<dbReference type="Gene3D" id="1.25.40.20">
    <property type="entry name" value="Ankyrin repeat-containing domain"/>
    <property type="match status" value="2"/>
</dbReference>
<dbReference type="Pfam" id="PF22939">
    <property type="entry name" value="WHD_GPIID"/>
    <property type="match status" value="1"/>
</dbReference>
<comment type="caution">
    <text evidence="6">The sequence shown here is derived from an EMBL/GenBank/DDBJ whole genome shotgun (WGS) entry which is preliminary data.</text>
</comment>
<reference evidence="6 7" key="1">
    <citation type="submission" date="2020-05" db="EMBL/GenBank/DDBJ databases">
        <title>Identification and distribution of gene clusters putatively required for synthesis of sphingolipid metabolism inhibitors in phylogenetically diverse species of the filamentous fungus Fusarium.</title>
        <authorList>
            <person name="Kim H.-S."/>
            <person name="Busman M."/>
            <person name="Brown D.W."/>
            <person name="Divon H."/>
            <person name="Uhlig S."/>
            <person name="Proctor R.H."/>
        </authorList>
    </citation>
    <scope>NUCLEOTIDE SEQUENCE [LARGE SCALE GENOMIC DNA]</scope>
    <source>
        <strain evidence="6 7">NRRL 20693</strain>
    </source>
</reference>
<evidence type="ECO:0000256" key="2">
    <source>
        <dbReference type="PROSITE-ProRule" id="PRU00023"/>
    </source>
</evidence>
<keyword evidence="7" id="KW-1185">Reference proteome</keyword>
<feature type="domain" description="GPI inositol-deacylase winged helix" evidence="4">
    <location>
        <begin position="634"/>
        <end position="713"/>
    </location>
</feature>
<dbReference type="InterPro" id="IPR035994">
    <property type="entry name" value="Nucleoside_phosphorylase_sf"/>
</dbReference>
<proteinExistence type="predicted"/>
<evidence type="ECO:0000259" key="4">
    <source>
        <dbReference type="Pfam" id="PF22939"/>
    </source>
</evidence>
<dbReference type="InterPro" id="IPR056884">
    <property type="entry name" value="NPHP3-like_N"/>
</dbReference>
<dbReference type="InterPro" id="IPR027417">
    <property type="entry name" value="P-loop_NTPase"/>
</dbReference>
<dbReference type="InterPro" id="IPR036770">
    <property type="entry name" value="Ankyrin_rpt-contain_sf"/>
</dbReference>
<dbReference type="SUPFAM" id="SSF52540">
    <property type="entry name" value="P-loop containing nucleoside triphosphate hydrolases"/>
    <property type="match status" value="1"/>
</dbReference>
<evidence type="ECO:0000256" key="1">
    <source>
        <dbReference type="ARBA" id="ARBA00022737"/>
    </source>
</evidence>
<name>A0A8H5WF29_FUSHE</name>
<dbReference type="OrthoDB" id="5233699at2759"/>
<dbReference type="Proteomes" id="UP000567885">
    <property type="component" value="Unassembled WGS sequence"/>
</dbReference>
<dbReference type="Gene3D" id="3.40.50.1580">
    <property type="entry name" value="Nucleoside phosphorylase domain"/>
    <property type="match status" value="1"/>
</dbReference>
<dbReference type="GO" id="GO:0003824">
    <property type="term" value="F:catalytic activity"/>
    <property type="evidence" value="ECO:0007669"/>
    <property type="project" value="InterPro"/>
</dbReference>
<gene>
    <name evidence="6" type="ORF">FHETE_11129</name>
</gene>
<sequence>MDDKAKDRNDYTIGWICALSVEQTAAMAMLDDDHPSLPKIQGDQNTYTLGRIGSHNVVIACLPDGGYGNNPAATVAAWMVASFPKVRVGLLVGIGAGIPPKVQLGDIVVSSPGGSHPGVVQWNMGKAENGGFFNHTGSLNKPPTELSTVVSKLRSLHRMRGSRIHEILLEVEHKCPLLKPQYTRPPTPTNTSAPSCSIIPSGGSPTAGHDTPDSGLACLPFTGTIHYGLIASGDSVIKDAAVRNKINDLFNGQVLCIEMEAAGAKDNFPCLVIRGICDHGDHDKADEWQEYAATVASAYAKEVLLELQVHDIQQMDYIKPFLSSLKRKFDSITETAQKVHSQQLNDHDQQILKWLSPLEPGKTQSDYLARTLPGTGKWLLSDSRFIEWKSNSGETLFCPGIPGAGKTFLTSIVIDHLENFTIDENVGIAYVYCVFQPQYEQSAQGFLASILEQLVRRRPYLSEDVRPLHKKHDRKGTRPTLQEICELLEKVVKTYSRVFILIDALDEYQENRQSGDNWQRFLDGIFDLQSKTKASVFATSRFIPSITRRFQNNPTIEIRTKDEDLYKYIDQNISRLPEFMGCTFLIADLLLNSLMDKLTPNAILESLQERPKDTNAYEFAYSKAMHRIEAQLPGHRHLAKQTILFIAFTKRPLTSCELQQALAARLGVSGFDDDNLSALEDIVRTCVGLVTVDAQSDIIRLVHYTTQEYFNKHQDLLCENAQIELTEACINSIFLDLLQEFSRLEKIRAPLRTALQEKYQSKKELEARYRSPYPHLFDKFARQGYYRQRLLDKSQPRKDCFLNYSTSCWGDHACHTPSLKAKVIELLASEDIAEGISGYCQYRGLRPSMTWPTASTSLSILHKAGFFGLTYLVQALVERIDVNSQDVDGRTVLSFASERGHTDFVKLLLEAYGADARIGDNNGRPPILFASRNGHNDVVSEILHATRNDKAYNERLLRMAIERHSEHIFQSLIGREDIDVDAPDSYGSTPFLLCCSAGMTSFITRLIGTGRVNVRARNYEGHSALFLAIDGGHTNVIESFLKNRIFVIEDFVENQGSLLGLPINRAWKEVMSILFKYG</sequence>
<dbReference type="SUPFAM" id="SSF53167">
    <property type="entry name" value="Purine and uridine phosphorylases"/>
    <property type="match status" value="1"/>
</dbReference>
<dbReference type="GO" id="GO:0009116">
    <property type="term" value="P:nucleoside metabolic process"/>
    <property type="evidence" value="ECO:0007669"/>
    <property type="project" value="InterPro"/>
</dbReference>
<dbReference type="PANTHER" id="PTHR46082:SF11">
    <property type="entry name" value="AAA+ ATPASE DOMAIN-CONTAINING PROTEIN-RELATED"/>
    <property type="match status" value="1"/>
</dbReference>
<dbReference type="AlphaFoldDB" id="A0A8H5WF29"/>
<dbReference type="PANTHER" id="PTHR46082">
    <property type="entry name" value="ATP/GTP-BINDING PROTEIN-RELATED"/>
    <property type="match status" value="1"/>
</dbReference>
<dbReference type="Pfam" id="PF24883">
    <property type="entry name" value="NPHP3_N"/>
    <property type="match status" value="1"/>
</dbReference>
<dbReference type="InterPro" id="IPR053137">
    <property type="entry name" value="NLR-like"/>
</dbReference>
<feature type="repeat" description="ANK" evidence="2">
    <location>
        <begin position="888"/>
        <end position="921"/>
    </location>
</feature>
<dbReference type="EMBL" id="JAAGWQ010000400">
    <property type="protein sequence ID" value="KAF5655849.1"/>
    <property type="molecule type" value="Genomic_DNA"/>
</dbReference>
<keyword evidence="2" id="KW-0040">ANK repeat</keyword>
<dbReference type="InterPro" id="IPR054471">
    <property type="entry name" value="GPIID_WHD"/>
</dbReference>
<feature type="compositionally biased region" description="Low complexity" evidence="3">
    <location>
        <begin position="192"/>
        <end position="204"/>
    </location>
</feature>
<dbReference type="PROSITE" id="PS50297">
    <property type="entry name" value="ANK_REP_REGION"/>
    <property type="match status" value="1"/>
</dbReference>
<evidence type="ECO:0000256" key="3">
    <source>
        <dbReference type="SAM" id="MobiDB-lite"/>
    </source>
</evidence>
<dbReference type="SMART" id="SM00248">
    <property type="entry name" value="ANK"/>
    <property type="match status" value="4"/>
</dbReference>
<dbReference type="Pfam" id="PF12796">
    <property type="entry name" value="Ank_2"/>
    <property type="match status" value="2"/>
</dbReference>
<dbReference type="PROSITE" id="PS50088">
    <property type="entry name" value="ANK_REPEAT"/>
    <property type="match status" value="1"/>
</dbReference>